<dbReference type="KEGG" id="fpf:DCC35_18600"/>
<reference evidence="1 2" key="1">
    <citation type="submission" date="2018-04" db="EMBL/GenBank/DDBJ databases">
        <title>Complete genome uncultured novel isolate.</title>
        <authorList>
            <person name="Merlino G."/>
        </authorList>
    </citation>
    <scope>NUCLEOTIDE SEQUENCE [LARGE SCALE GENOMIC DNA]</scope>
    <source>
        <strain evidence="2">R1DC9</strain>
    </source>
</reference>
<sequence>MKDYSLIKNRIHQYCLDQINDKIVLSEAGMREAQESANNETKSSAGDKYETGRAMAQIEKDKYAAQLAEAKKLFKVIDNLDPKKKHDKVEPGALVITDSGNYYISVSVGKIIINGNQYFAISPLTPLAKAIIDKESGETGIFRGKEIKINKII</sequence>
<evidence type="ECO:0000313" key="1">
    <source>
        <dbReference type="EMBL" id="QCK16594.1"/>
    </source>
</evidence>
<dbReference type="EMBL" id="CP028923">
    <property type="protein sequence ID" value="QCK16594.1"/>
    <property type="molecule type" value="Genomic_DNA"/>
</dbReference>
<accession>A0A4D7K7B1</accession>
<organism evidence="1 2">
    <name type="scientific">Mangrovivirga cuniculi</name>
    <dbReference type="NCBI Taxonomy" id="2715131"/>
    <lineage>
        <taxon>Bacteria</taxon>
        <taxon>Pseudomonadati</taxon>
        <taxon>Bacteroidota</taxon>
        <taxon>Cytophagia</taxon>
        <taxon>Cytophagales</taxon>
        <taxon>Mangrovivirgaceae</taxon>
        <taxon>Mangrovivirga</taxon>
    </lineage>
</organism>
<evidence type="ECO:0000313" key="2">
    <source>
        <dbReference type="Proteomes" id="UP000298616"/>
    </source>
</evidence>
<keyword evidence="2" id="KW-1185">Reference proteome</keyword>
<name>A0A4D7K7B1_9BACT</name>
<dbReference type="RefSeq" id="WP_137092185.1">
    <property type="nucleotide sequence ID" value="NZ_CP028923.1"/>
</dbReference>
<protein>
    <submittedName>
        <fullName evidence="1">3-oxoacyl-ACP synthase</fullName>
    </submittedName>
</protein>
<proteinExistence type="predicted"/>
<dbReference type="OrthoDB" id="667380at2"/>
<dbReference type="Proteomes" id="UP000298616">
    <property type="component" value="Chromosome"/>
</dbReference>
<dbReference type="AlphaFoldDB" id="A0A4D7K7B1"/>
<gene>
    <name evidence="1" type="ORF">DCC35_18600</name>
</gene>